<comment type="caution">
    <text evidence="1">The sequence shown here is derived from an EMBL/GenBank/DDBJ whole genome shotgun (WGS) entry which is preliminary data.</text>
</comment>
<accession>A0A397SW00</accession>
<protein>
    <submittedName>
        <fullName evidence="1">Uncharacterized protein</fullName>
    </submittedName>
</protein>
<dbReference type="Proteomes" id="UP000265703">
    <property type="component" value="Unassembled WGS sequence"/>
</dbReference>
<evidence type="ECO:0000313" key="1">
    <source>
        <dbReference type="EMBL" id="RIA86904.1"/>
    </source>
</evidence>
<dbReference type="EMBL" id="QKYT01000337">
    <property type="protein sequence ID" value="RIA86904.1"/>
    <property type="molecule type" value="Genomic_DNA"/>
</dbReference>
<evidence type="ECO:0000313" key="2">
    <source>
        <dbReference type="Proteomes" id="UP000265703"/>
    </source>
</evidence>
<keyword evidence="2" id="KW-1185">Reference proteome</keyword>
<gene>
    <name evidence="1" type="ORF">C1645_828549</name>
</gene>
<dbReference type="AlphaFoldDB" id="A0A397SW00"/>
<organism evidence="1 2">
    <name type="scientific">Glomus cerebriforme</name>
    <dbReference type="NCBI Taxonomy" id="658196"/>
    <lineage>
        <taxon>Eukaryota</taxon>
        <taxon>Fungi</taxon>
        <taxon>Fungi incertae sedis</taxon>
        <taxon>Mucoromycota</taxon>
        <taxon>Glomeromycotina</taxon>
        <taxon>Glomeromycetes</taxon>
        <taxon>Glomerales</taxon>
        <taxon>Glomeraceae</taxon>
        <taxon>Glomus</taxon>
    </lineage>
</organism>
<sequence>MELKMLIKECSFFDDDNVKEDDDDHDDKNYSILDILSSYEIYVLIINDMIDLNNHMFTGESEGEHNSASDDDEVSKALDEKLDFEIIDRILTPANMKMNK</sequence>
<name>A0A397SW00_9GLOM</name>
<reference evidence="1 2" key="1">
    <citation type="submission" date="2018-06" db="EMBL/GenBank/DDBJ databases">
        <title>Comparative genomics reveals the genomic features of Rhizophagus irregularis, R. cerebriforme, R. diaphanum and Gigaspora rosea, and their symbiotic lifestyle signature.</title>
        <authorList>
            <person name="Morin E."/>
            <person name="San Clemente H."/>
            <person name="Chen E.C.H."/>
            <person name="De La Providencia I."/>
            <person name="Hainaut M."/>
            <person name="Kuo A."/>
            <person name="Kohler A."/>
            <person name="Murat C."/>
            <person name="Tang N."/>
            <person name="Roy S."/>
            <person name="Loubradou J."/>
            <person name="Henrissat B."/>
            <person name="Grigoriev I.V."/>
            <person name="Corradi N."/>
            <person name="Roux C."/>
            <person name="Martin F.M."/>
        </authorList>
    </citation>
    <scope>NUCLEOTIDE SEQUENCE [LARGE SCALE GENOMIC DNA]</scope>
    <source>
        <strain evidence="1 2">DAOM 227022</strain>
    </source>
</reference>
<proteinExistence type="predicted"/>